<dbReference type="EMBL" id="GL945435">
    <property type="protein sequence ID" value="EGO23575.1"/>
    <property type="molecule type" value="Genomic_DNA"/>
</dbReference>
<accession>F8NYA3</accession>
<reference evidence="10" key="1">
    <citation type="submission" date="2011-04" db="EMBL/GenBank/DDBJ databases">
        <title>Evolution of plant cell wall degrading machinery underlies the functional diversity of forest fungi.</title>
        <authorList>
            <consortium name="US DOE Joint Genome Institute (JGI-PGF)"/>
            <person name="Eastwood D.C."/>
            <person name="Floudas D."/>
            <person name="Binder M."/>
            <person name="Majcherczyk A."/>
            <person name="Schneider P."/>
            <person name="Aerts A."/>
            <person name="Asiegbu F.O."/>
            <person name="Baker S.E."/>
            <person name="Barry K."/>
            <person name="Bendiksby M."/>
            <person name="Blumentritt M."/>
            <person name="Coutinho P.M."/>
            <person name="Cullen D."/>
            <person name="Cullen D."/>
            <person name="Gathman A."/>
            <person name="Goodell B."/>
            <person name="Henrissat B."/>
            <person name="Ihrmark K."/>
            <person name="Kauserud H."/>
            <person name="Kohler A."/>
            <person name="LaButti K."/>
            <person name="Lapidus A."/>
            <person name="Lavin J.L."/>
            <person name="Lee Y.-H."/>
            <person name="Lindquist E."/>
            <person name="Lilly W."/>
            <person name="Lucas S."/>
            <person name="Morin E."/>
            <person name="Murat C."/>
            <person name="Oguiza J.A."/>
            <person name="Park J."/>
            <person name="Pisabarro A.G."/>
            <person name="Riley R."/>
            <person name="Rosling A."/>
            <person name="Salamov A."/>
            <person name="Schmidt O."/>
            <person name="Schmutz J."/>
            <person name="Skrede I."/>
            <person name="Stenlid J."/>
            <person name="Wiebenga A."/>
            <person name="Xie X."/>
            <person name="Kues U."/>
            <person name="Hibbett D.S."/>
            <person name="Hoffmeister D."/>
            <person name="Hogberg N."/>
            <person name="Martin F."/>
            <person name="Grigoriev I.V."/>
            <person name="Watkinson S.C."/>
        </authorList>
    </citation>
    <scope>NUCLEOTIDE SEQUENCE</scope>
    <source>
        <strain evidence="10">S7.9</strain>
    </source>
</reference>
<sequence length="372" mass="40225">MSSLSYLINSPNNPKAHQPLILLQSTKAQTCLPVLRSLIKPAKPPSQTLLFCFLYPPSTLTDTDFQKLDVSDNGLKIFDYTASIPGYDDQWSDHTESILSTVESAPPGTLNVIIDSLDTLASDISSTQKAYKFVRRLLTLVTARQHPSSLIAHLLPCPLLPPLTQTSLSPALLHAIAHAPALLSHIATAYMTPPPPAGPPEKFWGVFIPIAERSYESERLIFGPDGEGSSGGAWAGNGSGSGSRSGKADMREMVVEVLVRGKGDGRKRAVERTLEGWRGQCPCELEALESLKSVMLRKRVEQAAPDPTQNVSFKLSLTPSQEKSRAQVPLPYAHEGQASNTTSSSSTPATILYDPDSADDLDDDDPDEDLNI</sequence>
<dbReference type="GeneID" id="18819629"/>
<dbReference type="GO" id="GO:0005829">
    <property type="term" value="C:cytosol"/>
    <property type="evidence" value="ECO:0007669"/>
    <property type="project" value="TreeGrafter"/>
</dbReference>
<evidence type="ECO:0000313" key="10">
    <source>
        <dbReference type="EMBL" id="EGO23575.1"/>
    </source>
</evidence>
<dbReference type="KEGG" id="sla:SERLADRAFT_469622"/>
<evidence type="ECO:0000256" key="5">
    <source>
        <dbReference type="ARBA" id="ARBA00020264"/>
    </source>
</evidence>
<dbReference type="GO" id="GO:0033588">
    <property type="term" value="C:elongator holoenzyme complex"/>
    <property type="evidence" value="ECO:0007669"/>
    <property type="project" value="InterPro"/>
</dbReference>
<dbReference type="GO" id="GO:0000049">
    <property type="term" value="F:tRNA binding"/>
    <property type="evidence" value="ECO:0007669"/>
    <property type="project" value="TreeGrafter"/>
</dbReference>
<keyword evidence="8" id="KW-0539">Nucleus</keyword>
<dbReference type="Gene3D" id="3.40.50.300">
    <property type="entry name" value="P-loop containing nucleotide triphosphate hydrolases"/>
    <property type="match status" value="1"/>
</dbReference>
<dbReference type="GO" id="GO:0005634">
    <property type="term" value="C:nucleus"/>
    <property type="evidence" value="ECO:0007669"/>
    <property type="project" value="UniProtKB-SubCell"/>
</dbReference>
<evidence type="ECO:0000256" key="3">
    <source>
        <dbReference type="ARBA" id="ARBA00005043"/>
    </source>
</evidence>
<evidence type="ECO:0000256" key="6">
    <source>
        <dbReference type="ARBA" id="ARBA00022490"/>
    </source>
</evidence>
<organism>
    <name type="scientific">Serpula lacrymans var. lacrymans (strain S7.9)</name>
    <name type="common">Dry rot fungus</name>
    <dbReference type="NCBI Taxonomy" id="578457"/>
    <lineage>
        <taxon>Eukaryota</taxon>
        <taxon>Fungi</taxon>
        <taxon>Dikarya</taxon>
        <taxon>Basidiomycota</taxon>
        <taxon>Agaricomycotina</taxon>
        <taxon>Agaricomycetes</taxon>
        <taxon>Agaricomycetidae</taxon>
        <taxon>Boletales</taxon>
        <taxon>Coniophorineae</taxon>
        <taxon>Serpulaceae</taxon>
        <taxon>Serpula</taxon>
    </lineage>
</organism>
<feature type="region of interest" description="Disordered" evidence="9">
    <location>
        <begin position="226"/>
        <end position="248"/>
    </location>
</feature>
<protein>
    <recommendedName>
        <fullName evidence="5">Elongator complex protein 5</fullName>
    </recommendedName>
</protein>
<comment type="subcellular location">
    <subcellularLocation>
        <location evidence="2">Cytoplasm</location>
    </subcellularLocation>
    <subcellularLocation>
        <location evidence="1">Nucleus</location>
    </subcellularLocation>
</comment>
<dbReference type="AlphaFoldDB" id="F8NYA3"/>
<dbReference type="UniPathway" id="UPA00988"/>
<evidence type="ECO:0000256" key="1">
    <source>
        <dbReference type="ARBA" id="ARBA00004123"/>
    </source>
</evidence>
<dbReference type="InterPro" id="IPR019519">
    <property type="entry name" value="Elp5"/>
</dbReference>
<evidence type="ECO:0000256" key="9">
    <source>
        <dbReference type="SAM" id="MobiDB-lite"/>
    </source>
</evidence>
<comment type="pathway">
    <text evidence="3">tRNA modification; 5-methoxycarbonylmethyl-2-thiouridine-tRNA biosynthesis.</text>
</comment>
<proteinExistence type="inferred from homology"/>
<dbReference type="PANTHER" id="PTHR15641">
    <property type="entry name" value="ELONGATOR COMPLEX PROTEIN 5"/>
    <property type="match status" value="1"/>
</dbReference>
<keyword evidence="7" id="KW-0819">tRNA processing</keyword>
<gene>
    <name evidence="10" type="ORF">SERLADRAFT_469622</name>
</gene>
<feature type="compositionally biased region" description="Polar residues" evidence="9">
    <location>
        <begin position="307"/>
        <end position="321"/>
    </location>
</feature>
<keyword evidence="6" id="KW-0963">Cytoplasm</keyword>
<dbReference type="GO" id="GO:0002098">
    <property type="term" value="P:tRNA wobble uridine modification"/>
    <property type="evidence" value="ECO:0007669"/>
    <property type="project" value="InterPro"/>
</dbReference>
<dbReference type="OrthoDB" id="166907at2759"/>
<name>F8NYA3_SERL9</name>
<dbReference type="HOGENOM" id="CLU_069162_0_0_1"/>
<dbReference type="InterPro" id="IPR027417">
    <property type="entry name" value="P-loop_NTPase"/>
</dbReference>
<feature type="compositionally biased region" description="Acidic residues" evidence="9">
    <location>
        <begin position="356"/>
        <end position="372"/>
    </location>
</feature>
<evidence type="ECO:0000256" key="2">
    <source>
        <dbReference type="ARBA" id="ARBA00004496"/>
    </source>
</evidence>
<comment type="similarity">
    <text evidence="4">Belongs to the ELP5 family.</text>
</comment>
<dbReference type="Pfam" id="PF10483">
    <property type="entry name" value="Elong_Iki1"/>
    <property type="match status" value="1"/>
</dbReference>
<evidence type="ECO:0000256" key="7">
    <source>
        <dbReference type="ARBA" id="ARBA00022694"/>
    </source>
</evidence>
<feature type="region of interest" description="Disordered" evidence="9">
    <location>
        <begin position="303"/>
        <end position="372"/>
    </location>
</feature>
<dbReference type="Proteomes" id="UP000008064">
    <property type="component" value="Unassembled WGS sequence"/>
</dbReference>
<evidence type="ECO:0000256" key="8">
    <source>
        <dbReference type="ARBA" id="ARBA00023242"/>
    </source>
</evidence>
<dbReference type="RefSeq" id="XP_007319337.1">
    <property type="nucleotide sequence ID" value="XM_007319275.1"/>
</dbReference>
<evidence type="ECO:0000256" key="4">
    <source>
        <dbReference type="ARBA" id="ARBA00009567"/>
    </source>
</evidence>
<dbReference type="PANTHER" id="PTHR15641:SF1">
    <property type="entry name" value="ELONGATOR COMPLEX PROTEIN 5"/>
    <property type="match status" value="1"/>
</dbReference>
<feature type="compositionally biased region" description="Gly residues" evidence="9">
    <location>
        <begin position="226"/>
        <end position="243"/>
    </location>
</feature>